<dbReference type="PROSITE" id="PS50088">
    <property type="entry name" value="ANK_REPEAT"/>
    <property type="match status" value="3"/>
</dbReference>
<dbReference type="SMART" id="SM00248">
    <property type="entry name" value="ANK"/>
    <property type="match status" value="7"/>
</dbReference>
<protein>
    <recommendedName>
        <fullName evidence="4">Ankyrin repeat protein</fullName>
    </recommendedName>
</protein>
<evidence type="ECO:0000313" key="2">
    <source>
        <dbReference type="EMBL" id="KAK3776359.1"/>
    </source>
</evidence>
<accession>A0AAE0ZVK3</accession>
<dbReference type="Proteomes" id="UP001283361">
    <property type="component" value="Unassembled WGS sequence"/>
</dbReference>
<dbReference type="InterPro" id="IPR002110">
    <property type="entry name" value="Ankyrin_rpt"/>
</dbReference>
<feature type="repeat" description="ANK" evidence="1">
    <location>
        <begin position="200"/>
        <end position="232"/>
    </location>
</feature>
<comment type="caution">
    <text evidence="2">The sequence shown here is derived from an EMBL/GenBank/DDBJ whole genome shotgun (WGS) entry which is preliminary data.</text>
</comment>
<dbReference type="Gene3D" id="1.25.40.20">
    <property type="entry name" value="Ankyrin repeat-containing domain"/>
    <property type="match status" value="2"/>
</dbReference>
<evidence type="ECO:0000313" key="3">
    <source>
        <dbReference type="Proteomes" id="UP001283361"/>
    </source>
</evidence>
<dbReference type="PROSITE" id="PS50297">
    <property type="entry name" value="ANK_REP_REGION"/>
    <property type="match status" value="1"/>
</dbReference>
<dbReference type="EMBL" id="JAWDGP010003217">
    <property type="protein sequence ID" value="KAK3776359.1"/>
    <property type="molecule type" value="Genomic_DNA"/>
</dbReference>
<dbReference type="PANTHER" id="PTHR24183:SF1">
    <property type="entry name" value="FIBRONECTIN TYPE 3 AND ANKYRIN REPEAT DOMAINS PROTEIN 1"/>
    <property type="match status" value="1"/>
</dbReference>
<dbReference type="InterPro" id="IPR036770">
    <property type="entry name" value="Ankyrin_rpt-contain_sf"/>
</dbReference>
<sequence>MSLLGIFSNFLPATNNSKLSNAIDEQDLEKVMLLLISGKCSVNGNDLNRDPPLIQCVISQYKSAQGEGDSRRCEILKLLVHHGANVDVQSQWRSWWNQMTAAMIAASLGYLRCLQFLVKSGADLTITNDYRQTILMLAVEREEAYCVKYLTEHMPQAMIDYRSGGETALMLAAPESSERSLLCMQHLIDAGAELDLQNKYGYTAVMLALNNNSSNAVSLLLEKGAALDTVKHTGHTPLTVCSSQETIKLLRYGLDPTLSRRDQYCLHYMVAMGSEAVIRGLVMNGFPALDLDCRRFATLGLPFRFTFLPSTRISPLAVALLSLRPDVARYLIANHFFTRFDITRLSSKRKIWRSLQGACNNENSVDYFRAKQCLEILNFLSKQPKSLRTLCLIVISSALSQDFAIDLPHTLRGKDKWICKPTFIERLELLEIPGFLKRALLHQTPLSGICCRSWEEILLEKNRNFSICGCRHCNDPGLLREL</sequence>
<dbReference type="GO" id="GO:0042981">
    <property type="term" value="P:regulation of apoptotic process"/>
    <property type="evidence" value="ECO:0007669"/>
    <property type="project" value="TreeGrafter"/>
</dbReference>
<keyword evidence="1" id="KW-0040">ANK repeat</keyword>
<feature type="repeat" description="ANK" evidence="1">
    <location>
        <begin position="97"/>
        <end position="129"/>
    </location>
</feature>
<gene>
    <name evidence="2" type="ORF">RRG08_059146</name>
</gene>
<proteinExistence type="predicted"/>
<feature type="repeat" description="ANK" evidence="1">
    <location>
        <begin position="164"/>
        <end position="199"/>
    </location>
</feature>
<dbReference type="GO" id="GO:0005634">
    <property type="term" value="C:nucleus"/>
    <property type="evidence" value="ECO:0007669"/>
    <property type="project" value="TreeGrafter"/>
</dbReference>
<evidence type="ECO:0008006" key="4">
    <source>
        <dbReference type="Google" id="ProtNLM"/>
    </source>
</evidence>
<evidence type="ECO:0000256" key="1">
    <source>
        <dbReference type="PROSITE-ProRule" id="PRU00023"/>
    </source>
</evidence>
<dbReference type="AlphaFoldDB" id="A0AAE0ZVK3"/>
<dbReference type="Pfam" id="PF12796">
    <property type="entry name" value="Ank_2"/>
    <property type="match status" value="2"/>
</dbReference>
<dbReference type="SUPFAM" id="SSF48403">
    <property type="entry name" value="Ankyrin repeat"/>
    <property type="match status" value="1"/>
</dbReference>
<organism evidence="2 3">
    <name type="scientific">Elysia crispata</name>
    <name type="common">lettuce slug</name>
    <dbReference type="NCBI Taxonomy" id="231223"/>
    <lineage>
        <taxon>Eukaryota</taxon>
        <taxon>Metazoa</taxon>
        <taxon>Spiralia</taxon>
        <taxon>Lophotrochozoa</taxon>
        <taxon>Mollusca</taxon>
        <taxon>Gastropoda</taxon>
        <taxon>Heterobranchia</taxon>
        <taxon>Euthyneura</taxon>
        <taxon>Panpulmonata</taxon>
        <taxon>Sacoglossa</taxon>
        <taxon>Placobranchoidea</taxon>
        <taxon>Plakobranchidae</taxon>
        <taxon>Elysia</taxon>
    </lineage>
</organism>
<name>A0AAE0ZVK3_9GAST</name>
<reference evidence="2" key="1">
    <citation type="journal article" date="2023" name="G3 (Bethesda)">
        <title>A reference genome for the long-term kleptoplast-retaining sea slug Elysia crispata morphotype clarki.</title>
        <authorList>
            <person name="Eastman K.E."/>
            <person name="Pendleton A.L."/>
            <person name="Shaikh M.A."/>
            <person name="Suttiyut T."/>
            <person name="Ogas R."/>
            <person name="Tomko P."/>
            <person name="Gavelis G."/>
            <person name="Widhalm J.R."/>
            <person name="Wisecaver J.H."/>
        </authorList>
    </citation>
    <scope>NUCLEOTIDE SEQUENCE</scope>
    <source>
        <strain evidence="2">ECLA1</strain>
    </source>
</reference>
<dbReference type="PANTHER" id="PTHR24183">
    <property type="entry name" value="FIBRONECTIN TYPE 3 AND ANKYRIN REPEAT DOMAINS PROTEIN 1"/>
    <property type="match status" value="1"/>
</dbReference>
<keyword evidence="3" id="KW-1185">Reference proteome</keyword>